<feature type="chain" id="PRO_5044579272" evidence="1">
    <location>
        <begin position="22"/>
        <end position="128"/>
    </location>
</feature>
<dbReference type="RefSeq" id="XP_025420295.1">
    <property type="nucleotide sequence ID" value="XM_025564510.1"/>
</dbReference>
<dbReference type="SUPFAM" id="SSF100910">
    <property type="entry name" value="Chemosensory protein Csp2"/>
    <property type="match status" value="1"/>
</dbReference>
<reference evidence="4" key="2">
    <citation type="submission" date="2025-04" db="UniProtKB">
        <authorList>
            <consortium name="RefSeq"/>
        </authorList>
    </citation>
    <scope>IDENTIFICATION</scope>
    <source>
        <tissue evidence="4">Whole body</tissue>
    </source>
</reference>
<gene>
    <name evidence="2" type="primary">PebIII_5</name>
    <name evidence="4" type="synonym">LOC112690495</name>
    <name evidence="2" type="ORF">g.140518</name>
</gene>
<feature type="signal peptide" evidence="1">
    <location>
        <begin position="1"/>
        <end position="21"/>
    </location>
</feature>
<sequence length="128" mass="14553">MIKLLVAIVCCVVAATPVIRADTKYTSKYDGINIEAILKNDRLVNMYFQCIMDTGMCTPEGDLLKKILPEAMENGCAKCSEIQKVGTDKVFKFLMKNKNDLWKQIVAKYDPQDIYSRRYSEKSKDANV</sequence>
<keyword evidence="3" id="KW-1185">Reference proteome</keyword>
<dbReference type="AlphaFoldDB" id="A0A2S2QU27"/>
<dbReference type="Gene3D" id="1.10.2080.10">
    <property type="entry name" value="Insect odorant-binding protein A10/Ejaculatory bulb-specific protein 3"/>
    <property type="match status" value="1"/>
</dbReference>
<dbReference type="InterPro" id="IPR036682">
    <property type="entry name" value="OS_D_A10/PebIII_sf"/>
</dbReference>
<organism evidence="2">
    <name type="scientific">Sipha flava</name>
    <name type="common">yellow sugarcane aphid</name>
    <dbReference type="NCBI Taxonomy" id="143950"/>
    <lineage>
        <taxon>Eukaryota</taxon>
        <taxon>Metazoa</taxon>
        <taxon>Ecdysozoa</taxon>
        <taxon>Arthropoda</taxon>
        <taxon>Hexapoda</taxon>
        <taxon>Insecta</taxon>
        <taxon>Pterygota</taxon>
        <taxon>Neoptera</taxon>
        <taxon>Paraneoptera</taxon>
        <taxon>Hemiptera</taxon>
        <taxon>Sternorrhyncha</taxon>
        <taxon>Aphidomorpha</taxon>
        <taxon>Aphidoidea</taxon>
        <taxon>Aphididae</taxon>
        <taxon>Sipha</taxon>
    </lineage>
</organism>
<evidence type="ECO:0000313" key="3">
    <source>
        <dbReference type="Proteomes" id="UP000694846"/>
    </source>
</evidence>
<name>A0A2S2QU27_9HEMI</name>
<dbReference type="InterPro" id="IPR005055">
    <property type="entry name" value="A10/PebIII"/>
</dbReference>
<dbReference type="PANTHER" id="PTHR11257:SF12">
    <property type="entry name" value="EJACULATORY BULB-SPECIFIC PROTEIN 3-RELATED"/>
    <property type="match status" value="1"/>
</dbReference>
<reference evidence="2" key="1">
    <citation type="submission" date="2018-04" db="EMBL/GenBank/DDBJ databases">
        <title>Transcriptome assembly of Sipha flava.</title>
        <authorList>
            <person name="Scully E.D."/>
            <person name="Geib S.M."/>
            <person name="Palmer N.A."/>
            <person name="Koch K."/>
            <person name="Bradshaw J."/>
            <person name="Heng-Moss T."/>
            <person name="Sarath G."/>
        </authorList>
    </citation>
    <scope>NUCLEOTIDE SEQUENCE</scope>
</reference>
<dbReference type="EMBL" id="GGMS01011970">
    <property type="protein sequence ID" value="MBY81173.1"/>
    <property type="molecule type" value="Transcribed_RNA"/>
</dbReference>
<evidence type="ECO:0000313" key="4">
    <source>
        <dbReference type="RefSeq" id="XP_025420295.1"/>
    </source>
</evidence>
<accession>A0A2S2QU27</accession>
<dbReference type="Proteomes" id="UP000694846">
    <property type="component" value="Unplaced"/>
</dbReference>
<dbReference type="OrthoDB" id="6344725at2759"/>
<dbReference type="PANTHER" id="PTHR11257">
    <property type="entry name" value="CHEMOSENSORY PROTEIN-RELATED"/>
    <property type="match status" value="1"/>
</dbReference>
<proteinExistence type="predicted"/>
<evidence type="ECO:0000256" key="1">
    <source>
        <dbReference type="SAM" id="SignalP"/>
    </source>
</evidence>
<protein>
    <submittedName>
        <fullName evidence="2 4">Ejaculatory bulb-specific protein 3</fullName>
    </submittedName>
</protein>
<evidence type="ECO:0000313" key="2">
    <source>
        <dbReference type="EMBL" id="MBY81173.1"/>
    </source>
</evidence>
<dbReference type="Pfam" id="PF03392">
    <property type="entry name" value="OS-D"/>
    <property type="match status" value="1"/>
</dbReference>
<keyword evidence="1" id="KW-0732">Signal</keyword>